<dbReference type="AlphaFoldDB" id="A0AA41WKD7"/>
<comment type="caution">
    <text evidence="1">The sequence shown here is derived from an EMBL/GenBank/DDBJ whole genome shotgun (WGS) entry which is preliminary data.</text>
</comment>
<dbReference type="GO" id="GO:0006259">
    <property type="term" value="P:DNA metabolic process"/>
    <property type="evidence" value="ECO:0007669"/>
    <property type="project" value="InterPro"/>
</dbReference>
<dbReference type="EMBL" id="JAMYBS010000020">
    <property type="protein sequence ID" value="MCO7546137.1"/>
    <property type="molecule type" value="Genomic_DNA"/>
</dbReference>
<dbReference type="GO" id="GO:0003677">
    <property type="term" value="F:DNA binding"/>
    <property type="evidence" value="ECO:0007669"/>
    <property type="project" value="InterPro"/>
</dbReference>
<organism evidence="1 2">
    <name type="scientific">Stutzerimonas nitrititolerans</name>
    <dbReference type="NCBI Taxonomy" id="2482751"/>
    <lineage>
        <taxon>Bacteria</taxon>
        <taxon>Pseudomonadati</taxon>
        <taxon>Pseudomonadota</taxon>
        <taxon>Gammaproteobacteria</taxon>
        <taxon>Pseudomonadales</taxon>
        <taxon>Pseudomonadaceae</taxon>
        <taxon>Stutzerimonas</taxon>
    </lineage>
</organism>
<evidence type="ECO:0000313" key="2">
    <source>
        <dbReference type="Proteomes" id="UP001165292"/>
    </source>
</evidence>
<name>A0AA41WKD7_9GAMM</name>
<dbReference type="Proteomes" id="UP001165292">
    <property type="component" value="Unassembled WGS sequence"/>
</dbReference>
<sequence>MTDLAVSPSKGFSLTPQSLDEAMRFADILAKSSIVPKDFNGNPGNILVAIQWGLELGLQPMQAMQNIAVINGRPALWGDAVIALVRGSPLCEYIYETDDGHTATCRVKRRGEDEQVRTYSVDDAKLAGLQGKSGPWTQHPKRMRQMRARAFALRDVFPDVLRGMPVAEEVQDMVPERDMGTVRPDNSAERKSLEKQTEALPCYDETEFATKLEGWATLIDSGRANAEHIIKMSASKVALTEEQKQAIRDLEVTDA</sequence>
<evidence type="ECO:0000313" key="1">
    <source>
        <dbReference type="EMBL" id="MCO7546137.1"/>
    </source>
</evidence>
<dbReference type="InterPro" id="IPR018330">
    <property type="entry name" value="RecT_fam"/>
</dbReference>
<protein>
    <submittedName>
        <fullName evidence="1">Recombinase RecT</fullName>
    </submittedName>
</protein>
<accession>A0AA41WKD7</accession>
<reference evidence="1" key="1">
    <citation type="submission" date="2022-06" db="EMBL/GenBank/DDBJ databases">
        <title>Detection of beta-lactamases in bacteria of animal origin.</title>
        <authorList>
            <person name="Mlynarcik P."/>
            <person name="Zdarska V."/>
            <person name="Chudobova H."/>
            <person name="Prochazkova P."/>
            <person name="Hricova K."/>
            <person name="Mezerova K."/>
            <person name="Bardon J."/>
            <person name="Dolejska M."/>
            <person name="Sukkar I."/>
            <person name="Kolar M."/>
        </authorList>
    </citation>
    <scope>NUCLEOTIDE SEQUENCE</scope>
    <source>
        <strain evidence="1">S 300-3</strain>
    </source>
</reference>
<dbReference type="Pfam" id="PF03837">
    <property type="entry name" value="RecT"/>
    <property type="match status" value="1"/>
</dbReference>
<proteinExistence type="predicted"/>
<dbReference type="RefSeq" id="WP_253163901.1">
    <property type="nucleotide sequence ID" value="NZ_JAMYBS010000020.1"/>
</dbReference>
<gene>
    <name evidence="1" type="ORF">NJF43_15370</name>
</gene>